<dbReference type="InterPro" id="IPR002577">
    <property type="entry name" value="HTH_HxlR"/>
</dbReference>
<evidence type="ECO:0000259" key="4">
    <source>
        <dbReference type="PROSITE" id="PS51118"/>
    </source>
</evidence>
<dbReference type="AlphaFoldDB" id="U4KJN5"/>
<gene>
    <name evidence="5" type="ORF">BN85400500</name>
</gene>
<reference evidence="5 6" key="1">
    <citation type="journal article" date="2013" name="J. Mol. Microbiol. Biotechnol.">
        <title>Analysis of the Complete Genomes of Acholeplasma brassicae , A. palmae and A. laidlawii and Their Comparison to the Obligate Parasites from ' Candidatus Phytoplasma'.</title>
        <authorList>
            <person name="Kube M."/>
            <person name="Siewert C."/>
            <person name="Migdoll A.M."/>
            <person name="Duduk B."/>
            <person name="Holz S."/>
            <person name="Rabus R."/>
            <person name="Seemuller E."/>
            <person name="Mitrovic J."/>
            <person name="Muller I."/>
            <person name="Buttner C."/>
            <person name="Reinhardt R."/>
        </authorList>
    </citation>
    <scope>NUCLEOTIDE SEQUENCE [LARGE SCALE GENOMIC DNA]</scope>
    <source>
        <strain evidence="5 6">J233</strain>
    </source>
</reference>
<dbReference type="Pfam" id="PF01638">
    <property type="entry name" value="HxlR"/>
    <property type="match status" value="1"/>
</dbReference>
<evidence type="ECO:0000313" key="6">
    <source>
        <dbReference type="Proteomes" id="UP000032740"/>
    </source>
</evidence>
<dbReference type="HOGENOM" id="CLU_111585_5_3_14"/>
<keyword evidence="2" id="KW-0238">DNA-binding</keyword>
<dbReference type="InterPro" id="IPR036390">
    <property type="entry name" value="WH_DNA-bd_sf"/>
</dbReference>
<dbReference type="KEGG" id="apal:BN85400500"/>
<dbReference type="InterPro" id="IPR036388">
    <property type="entry name" value="WH-like_DNA-bd_sf"/>
</dbReference>
<organism evidence="5 6">
    <name type="scientific">Alteracholeplasma palmae (strain ATCC 49389 / J233)</name>
    <name type="common">Acholeplasma palmae</name>
    <dbReference type="NCBI Taxonomy" id="1318466"/>
    <lineage>
        <taxon>Bacteria</taxon>
        <taxon>Bacillati</taxon>
        <taxon>Mycoplasmatota</taxon>
        <taxon>Mollicutes</taxon>
        <taxon>Acholeplasmatales</taxon>
        <taxon>Acholeplasmataceae</taxon>
        <taxon>Acholeplasma</taxon>
    </lineage>
</organism>
<feature type="domain" description="HTH hxlR-type" evidence="4">
    <location>
        <begin position="9"/>
        <end position="108"/>
    </location>
</feature>
<sequence length="109" mass="12572">MQIKNVKECRVNDALSIISGKWKPALLLTLINEGPKRFNELERELNGITPKMLASQLKSLESEGLIIRTQYESIPPKVTYEISKYGLELEKILRSLHDWGIKHNLNKEK</sequence>
<dbReference type="Proteomes" id="UP000032740">
    <property type="component" value="Chromosome"/>
</dbReference>
<evidence type="ECO:0000256" key="3">
    <source>
        <dbReference type="ARBA" id="ARBA00023163"/>
    </source>
</evidence>
<dbReference type="EMBL" id="FO681347">
    <property type="protein sequence ID" value="CCV63627.1"/>
    <property type="molecule type" value="Genomic_DNA"/>
</dbReference>
<dbReference type="Gene3D" id="1.10.10.10">
    <property type="entry name" value="Winged helix-like DNA-binding domain superfamily/Winged helix DNA-binding domain"/>
    <property type="match status" value="1"/>
</dbReference>
<dbReference type="PROSITE" id="PS51118">
    <property type="entry name" value="HTH_HXLR"/>
    <property type="match status" value="1"/>
</dbReference>
<dbReference type="STRING" id="1318466.BN85400500"/>
<dbReference type="RefSeq" id="WP_026654019.1">
    <property type="nucleotide sequence ID" value="NC_022538.1"/>
</dbReference>
<evidence type="ECO:0000256" key="1">
    <source>
        <dbReference type="ARBA" id="ARBA00023015"/>
    </source>
</evidence>
<dbReference type="GO" id="GO:0003677">
    <property type="term" value="F:DNA binding"/>
    <property type="evidence" value="ECO:0007669"/>
    <property type="project" value="UniProtKB-KW"/>
</dbReference>
<protein>
    <submittedName>
        <fullName evidence="5">Transcriptional regulator, HxlR family protein</fullName>
    </submittedName>
</protein>
<evidence type="ECO:0000256" key="2">
    <source>
        <dbReference type="ARBA" id="ARBA00023125"/>
    </source>
</evidence>
<proteinExistence type="predicted"/>
<accession>U4KJN5</accession>
<dbReference type="OrthoDB" id="9791143at2"/>
<dbReference type="PANTHER" id="PTHR33204">
    <property type="entry name" value="TRANSCRIPTIONAL REGULATOR, MARR FAMILY"/>
    <property type="match status" value="1"/>
</dbReference>
<keyword evidence="3" id="KW-0804">Transcription</keyword>
<dbReference type="SUPFAM" id="SSF46785">
    <property type="entry name" value="Winged helix' DNA-binding domain"/>
    <property type="match status" value="1"/>
</dbReference>
<keyword evidence="6" id="KW-1185">Reference proteome</keyword>
<keyword evidence="1" id="KW-0805">Transcription regulation</keyword>
<name>U4KJN5_ALTPJ</name>
<evidence type="ECO:0000313" key="5">
    <source>
        <dbReference type="EMBL" id="CCV63627.1"/>
    </source>
</evidence>